<dbReference type="SUPFAM" id="SSF52980">
    <property type="entry name" value="Restriction endonuclease-like"/>
    <property type="match status" value="1"/>
</dbReference>
<dbReference type="NCBIfam" id="NF002584">
    <property type="entry name" value="PRK02234.1-5"/>
    <property type="match status" value="1"/>
</dbReference>
<evidence type="ECO:0000256" key="12">
    <source>
        <dbReference type="ARBA" id="ARBA00029523"/>
    </source>
</evidence>
<evidence type="ECO:0000256" key="3">
    <source>
        <dbReference type="ARBA" id="ARBA00022722"/>
    </source>
</evidence>
<keyword evidence="8 13" id="KW-0460">Magnesium</keyword>
<organism evidence="15 16">
    <name type="scientific">Periweissella fabaria</name>
    <dbReference type="NCBI Taxonomy" id="546157"/>
    <lineage>
        <taxon>Bacteria</taxon>
        <taxon>Bacillati</taxon>
        <taxon>Bacillota</taxon>
        <taxon>Bacilli</taxon>
        <taxon>Lactobacillales</taxon>
        <taxon>Lactobacillaceae</taxon>
        <taxon>Periweissella</taxon>
    </lineage>
</organism>
<evidence type="ECO:0000256" key="14">
    <source>
        <dbReference type="NCBIfam" id="TIGR00648"/>
    </source>
</evidence>
<evidence type="ECO:0000256" key="8">
    <source>
        <dbReference type="ARBA" id="ARBA00022842"/>
    </source>
</evidence>
<evidence type="ECO:0000313" key="15">
    <source>
        <dbReference type="EMBL" id="CAH0417130.1"/>
    </source>
</evidence>
<evidence type="ECO:0000256" key="11">
    <source>
        <dbReference type="ARBA" id="ARBA00023447"/>
    </source>
</evidence>
<dbReference type="InterPro" id="IPR011856">
    <property type="entry name" value="tRNA_endonuc-like_dom_sf"/>
</dbReference>
<evidence type="ECO:0000313" key="16">
    <source>
        <dbReference type="Proteomes" id="UP000789707"/>
    </source>
</evidence>
<keyword evidence="5 13" id="KW-0255">Endonuclease</keyword>
<evidence type="ECO:0000256" key="2">
    <source>
        <dbReference type="ARBA" id="ARBA00022490"/>
    </source>
</evidence>
<sequence>MYRVYIQLEMGRRMIKYPNGNTFAVNNAAQVPSRPSPAVSYSKRGMTLEDAINTANTFYLDRQIAVIHKKPTPINIVNVSYPKRSAAKINEAYFAQASTTDYNGIYRGFYIDFDAKETQHKTAIPLANFHEHQVKHLAAIIQQNGIGFVIIRFAVYNESFVLPASELISFWQQSKTGGRKSIPYQYIKEHGFIISSGLIPELPYLKAVDLLIAQHQN</sequence>
<comment type="function">
    <text evidence="13">Endonuclease that resolves Holliday junction intermediates in genetic recombination. Cleaves mobile four-strand junctions by introducing symmetrical nicks in paired strands. Promotes annealing of linear ssDNA with homologous dsDNA. Required for DNA repair, homologous recombination and chromosome segregation.</text>
</comment>
<evidence type="ECO:0000256" key="5">
    <source>
        <dbReference type="ARBA" id="ARBA00022759"/>
    </source>
</evidence>
<evidence type="ECO:0000256" key="1">
    <source>
        <dbReference type="ARBA" id="ARBA00004496"/>
    </source>
</evidence>
<keyword evidence="2 13" id="KW-0963">Cytoplasm</keyword>
<dbReference type="Gene3D" id="3.40.1350.10">
    <property type="match status" value="1"/>
</dbReference>
<keyword evidence="9 13" id="KW-0233">DNA recombination</keyword>
<keyword evidence="7 13" id="KW-0378">Hydrolase</keyword>
<dbReference type="Pfam" id="PF03838">
    <property type="entry name" value="RecU"/>
    <property type="match status" value="1"/>
</dbReference>
<dbReference type="InterPro" id="IPR004612">
    <property type="entry name" value="Resolv_RecU"/>
</dbReference>
<gene>
    <name evidence="13 15" type="primary">recU</name>
    <name evidence="15" type="ORF">WFA24289_01447</name>
</gene>
<evidence type="ECO:0000256" key="4">
    <source>
        <dbReference type="ARBA" id="ARBA00022723"/>
    </source>
</evidence>
<feature type="binding site" evidence="13">
    <location>
        <position position="133"/>
    </location>
    <ligand>
        <name>Mg(2+)</name>
        <dbReference type="ChEBI" id="CHEBI:18420"/>
    </ligand>
</feature>
<evidence type="ECO:0000256" key="9">
    <source>
        <dbReference type="ARBA" id="ARBA00023172"/>
    </source>
</evidence>
<keyword evidence="10 13" id="KW-0234">DNA repair</keyword>
<keyword evidence="4 13" id="KW-0479">Metal-binding</keyword>
<comment type="caution">
    <text evidence="15">The sequence shown here is derived from an EMBL/GenBank/DDBJ whole genome shotgun (WGS) entry which is preliminary data.</text>
</comment>
<feature type="binding site" evidence="13">
    <location>
        <position position="99"/>
    </location>
    <ligand>
        <name>Mg(2+)</name>
        <dbReference type="ChEBI" id="CHEBI:18420"/>
    </ligand>
</feature>
<comment type="cofactor">
    <cofactor evidence="13">
        <name>Mg(2+)</name>
        <dbReference type="ChEBI" id="CHEBI:18420"/>
    </cofactor>
    <text evidence="13">Binds 1 Mg(2+) ion per subunit.</text>
</comment>
<comment type="similarity">
    <text evidence="11 13">Belongs to the RecU family.</text>
</comment>
<dbReference type="GO" id="GO:0016787">
    <property type="term" value="F:hydrolase activity"/>
    <property type="evidence" value="ECO:0007669"/>
    <property type="project" value="UniProtKB-KW"/>
</dbReference>
<feature type="binding site" evidence="13">
    <location>
        <position position="101"/>
    </location>
    <ligand>
        <name>Mg(2+)</name>
        <dbReference type="ChEBI" id="CHEBI:18420"/>
    </ligand>
</feature>
<dbReference type="CDD" id="cd22354">
    <property type="entry name" value="RecU-like"/>
    <property type="match status" value="1"/>
</dbReference>
<dbReference type="Proteomes" id="UP000789707">
    <property type="component" value="Unassembled WGS sequence"/>
</dbReference>
<keyword evidence="3 13" id="KW-0540">Nuclease</keyword>
<keyword evidence="6 13" id="KW-0227">DNA damage</keyword>
<dbReference type="InterPro" id="IPR011335">
    <property type="entry name" value="Restrct_endonuc-II-like"/>
</dbReference>
<comment type="catalytic activity">
    <reaction evidence="13">
        <text>Endonucleolytic cleavage at a junction such as a reciprocal single-stranded crossover between two homologous DNA duplexes (Holliday junction).</text>
        <dbReference type="EC" id="3.1.21.10"/>
    </reaction>
</comment>
<dbReference type="EC" id="3.1.21.10" evidence="13 14"/>
<evidence type="ECO:0000256" key="10">
    <source>
        <dbReference type="ARBA" id="ARBA00023204"/>
    </source>
</evidence>
<proteinExistence type="inferred from homology"/>
<reference evidence="15 16" key="1">
    <citation type="submission" date="2021-11" db="EMBL/GenBank/DDBJ databases">
        <authorList>
            <person name="Depoorter E."/>
        </authorList>
    </citation>
    <scope>NUCLEOTIDE SEQUENCE [LARGE SCALE GENOMIC DNA]</scope>
    <source>
        <strain evidence="15 16">LMG 24289</strain>
    </source>
</reference>
<evidence type="ECO:0000256" key="13">
    <source>
        <dbReference type="HAMAP-Rule" id="MF_00130"/>
    </source>
</evidence>
<dbReference type="PIRSF" id="PIRSF037785">
    <property type="entry name" value="RecU"/>
    <property type="match status" value="1"/>
</dbReference>
<name>A0ABN8BHB7_9LACO</name>
<keyword evidence="16" id="KW-1185">Reference proteome</keyword>
<evidence type="ECO:0000256" key="7">
    <source>
        <dbReference type="ARBA" id="ARBA00022801"/>
    </source>
</evidence>
<dbReference type="HAMAP" id="MF_00130">
    <property type="entry name" value="RecU"/>
    <property type="match status" value="1"/>
</dbReference>
<dbReference type="EMBL" id="CAKKNS010000006">
    <property type="protein sequence ID" value="CAH0417130.1"/>
    <property type="molecule type" value="Genomic_DNA"/>
</dbReference>
<feature type="site" description="Transition state stabilizer" evidence="13">
    <location>
        <position position="116"/>
    </location>
</feature>
<evidence type="ECO:0000256" key="6">
    <source>
        <dbReference type="ARBA" id="ARBA00022763"/>
    </source>
</evidence>
<feature type="binding site" evidence="13">
    <location>
        <position position="114"/>
    </location>
    <ligand>
        <name>Mg(2+)</name>
        <dbReference type="ChEBI" id="CHEBI:18420"/>
    </ligand>
</feature>
<dbReference type="NCBIfam" id="TIGR00648">
    <property type="entry name" value="recU"/>
    <property type="match status" value="1"/>
</dbReference>
<accession>A0ABN8BHB7</accession>
<comment type="subcellular location">
    <subcellularLocation>
        <location evidence="1 13">Cytoplasm</location>
    </subcellularLocation>
</comment>
<protein>
    <recommendedName>
        <fullName evidence="12 13">Holliday junction resolvase RecU</fullName>
        <ecNumber evidence="13 14">3.1.21.10</ecNumber>
    </recommendedName>
    <alternativeName>
        <fullName evidence="13">Recombination protein U homolog</fullName>
    </alternativeName>
</protein>